<evidence type="ECO:0008006" key="6">
    <source>
        <dbReference type="Google" id="ProtNLM"/>
    </source>
</evidence>
<feature type="signal peptide" evidence="3">
    <location>
        <begin position="1"/>
        <end position="21"/>
    </location>
</feature>
<dbReference type="AlphaFoldDB" id="A0A698XMC8"/>
<reference evidence="5" key="1">
    <citation type="journal article" date="2015" name="Genome Announc.">
        <title>Draft genome sequence of Talaromyces cellulolyticus strain Y-94, a source of lignocellulosic biomass-degrading enzymes.</title>
        <authorList>
            <person name="Fujii T."/>
            <person name="Koike H."/>
            <person name="Sawayama S."/>
            <person name="Yano S."/>
            <person name="Inoue H."/>
        </authorList>
    </citation>
    <scope>NUCLEOTIDE SEQUENCE [LARGE SCALE GENOMIC DNA]</scope>
    <source>
        <strain evidence="5">Y-94</strain>
    </source>
</reference>
<dbReference type="Proteomes" id="UP000053095">
    <property type="component" value="Unassembled WGS sequence"/>
</dbReference>
<keyword evidence="5" id="KW-1185">Reference proteome</keyword>
<evidence type="ECO:0000256" key="2">
    <source>
        <dbReference type="SAM" id="Phobius"/>
    </source>
</evidence>
<feature type="transmembrane region" description="Helical" evidence="2">
    <location>
        <begin position="547"/>
        <end position="571"/>
    </location>
</feature>
<accession>A0A698XMC8</accession>
<name>A0A698XMC8_TALPI</name>
<keyword evidence="2" id="KW-0472">Membrane</keyword>
<keyword evidence="2" id="KW-0812">Transmembrane</keyword>
<feature type="compositionally biased region" description="Pro residues" evidence="1">
    <location>
        <begin position="504"/>
        <end position="515"/>
    </location>
</feature>
<proteinExistence type="predicted"/>
<gene>
    <name evidence="4" type="ORF">TCE0_013r01102</name>
</gene>
<keyword evidence="2" id="KW-1133">Transmembrane helix</keyword>
<feature type="compositionally biased region" description="Polar residues" evidence="1">
    <location>
        <begin position="584"/>
        <end position="602"/>
    </location>
</feature>
<feature type="region of interest" description="Disordered" evidence="1">
    <location>
        <begin position="582"/>
        <end position="615"/>
    </location>
</feature>
<dbReference type="EMBL" id="DF933809">
    <property type="protein sequence ID" value="GAM33882.1"/>
    <property type="molecule type" value="Genomic_DNA"/>
</dbReference>
<evidence type="ECO:0000313" key="5">
    <source>
        <dbReference type="Proteomes" id="UP000053095"/>
    </source>
</evidence>
<feature type="compositionally biased region" description="Low complexity" evidence="1">
    <location>
        <begin position="516"/>
        <end position="529"/>
    </location>
</feature>
<feature type="region of interest" description="Disordered" evidence="1">
    <location>
        <begin position="496"/>
        <end position="541"/>
    </location>
</feature>
<protein>
    <recommendedName>
        <fullName evidence="6">Mid2 domain-containing protein</fullName>
    </recommendedName>
</protein>
<evidence type="ECO:0000256" key="3">
    <source>
        <dbReference type="SAM" id="SignalP"/>
    </source>
</evidence>
<organism evidence="4 5">
    <name type="scientific">Talaromyces pinophilus</name>
    <name type="common">Penicillium pinophilum</name>
    <dbReference type="NCBI Taxonomy" id="128442"/>
    <lineage>
        <taxon>Eukaryota</taxon>
        <taxon>Fungi</taxon>
        <taxon>Dikarya</taxon>
        <taxon>Ascomycota</taxon>
        <taxon>Pezizomycotina</taxon>
        <taxon>Eurotiomycetes</taxon>
        <taxon>Eurotiomycetidae</taxon>
        <taxon>Eurotiales</taxon>
        <taxon>Trichocomaceae</taxon>
        <taxon>Talaromyces</taxon>
        <taxon>Talaromyces sect. Talaromyces</taxon>
    </lineage>
</organism>
<sequence>MSSIWTTLLLWLATLSVLVVAGVPANAVVRTRNSPGTSDTDTLDVVGRALQLARLRTRDSKYSMNRTSLARSWVGATLFKYGGESSNETTVNSHNISSEISADIEIICTTCYVTGSVTADLTLTGDFNFTEVVDGVETEFEAYIEEVAQDIRQEITTFNATNLSAWPALDVELDLDNVTGLPGASIHFEFDDLELYLELDIKLSAGATYTLNLYTSETPGGISVPGVTIGAVFSVDLILIADAEIDIGSGIHIKLDDGLAFDLEMFNSNVSTVTIPGGAYEFLNVTISGEGSIQALLSLKASLGVDVNLPDTPTYDLFSAGIETDVFAYVADFLIQVNGSTAATDNGDCELAAVAEYTVAVGAAAGATLAIHSYSWGPSPNTTIPVWYTTLASLCATTKTVTSTAASVITARAELGQRDDSSLTTTTLTTTYQIVNCVSPGLINCPINLQNTTIYSAVVTSVLAVESGSTVTLPTNGVSALVTGIPFGSKSQRLDAISGTPTSYVPPPPPPPPPTSTAAMASATSTGNTAGNGSGSNGKTSGSNDKLIIGLSVGLGVPFLAAILAGLWYIIRHHRKYSEVAQRDNVTQSQDLREQSPVSPGMTQKAPLVAVEQSD</sequence>
<feature type="chain" id="PRO_5025635632" description="Mid2 domain-containing protein" evidence="3">
    <location>
        <begin position="22"/>
        <end position="615"/>
    </location>
</feature>
<keyword evidence="3" id="KW-0732">Signal</keyword>
<evidence type="ECO:0000256" key="1">
    <source>
        <dbReference type="SAM" id="MobiDB-lite"/>
    </source>
</evidence>
<evidence type="ECO:0000313" key="4">
    <source>
        <dbReference type="EMBL" id="GAM33882.1"/>
    </source>
</evidence>